<dbReference type="InterPro" id="IPR008145">
    <property type="entry name" value="GK/Ca_channel_bsu"/>
</dbReference>
<gene>
    <name evidence="13 15" type="primary">gmk</name>
    <name evidence="15" type="ORF">IAB94_06380</name>
</gene>
<dbReference type="CDD" id="cd00071">
    <property type="entry name" value="GMPK"/>
    <property type="match status" value="1"/>
</dbReference>
<keyword evidence="7 13" id="KW-0808">Transferase</keyword>
<protein>
    <recommendedName>
        <fullName evidence="5 13">Guanylate kinase</fullName>
        <ecNumber evidence="4 13">2.7.4.8</ecNumber>
    </recommendedName>
    <alternativeName>
        <fullName evidence="11 13">GMP kinase</fullName>
    </alternativeName>
</protein>
<evidence type="ECO:0000256" key="1">
    <source>
        <dbReference type="ARBA" id="ARBA00003531"/>
    </source>
</evidence>
<evidence type="ECO:0000256" key="4">
    <source>
        <dbReference type="ARBA" id="ARBA00012961"/>
    </source>
</evidence>
<sequence>MNNNKGTLIVISGPSGVGKGTVVDMLLKRLPGAVLSVSCTTRAPREGEKNGKSYFFISKETFLKMIDEGGFLEYSNHFENYYGTPRFFVEQKLAEGCDVILEIDVDGAKHIRDAFPDALLLMITPPSREELVRRLRLRGTEDEVLIEKRLQRADYEMSRSQFYDYTVINDDLEQTVENILKILENRRKQTK</sequence>
<comment type="catalytic activity">
    <reaction evidence="12 13">
        <text>GMP + ATP = GDP + ADP</text>
        <dbReference type="Rhea" id="RHEA:20780"/>
        <dbReference type="ChEBI" id="CHEBI:30616"/>
        <dbReference type="ChEBI" id="CHEBI:58115"/>
        <dbReference type="ChEBI" id="CHEBI:58189"/>
        <dbReference type="ChEBI" id="CHEBI:456216"/>
        <dbReference type="EC" id="2.7.4.8"/>
    </reaction>
</comment>
<reference evidence="15" key="1">
    <citation type="submission" date="2020-10" db="EMBL/GenBank/DDBJ databases">
        <authorList>
            <person name="Gilroy R."/>
        </authorList>
    </citation>
    <scope>NUCLEOTIDE SEQUENCE</scope>
    <source>
        <strain evidence="15">ChiW16-3235</strain>
    </source>
</reference>
<evidence type="ECO:0000256" key="7">
    <source>
        <dbReference type="ARBA" id="ARBA00022679"/>
    </source>
</evidence>
<evidence type="ECO:0000256" key="9">
    <source>
        <dbReference type="ARBA" id="ARBA00022777"/>
    </source>
</evidence>
<dbReference type="InterPro" id="IPR008144">
    <property type="entry name" value="Guanylate_kin-like_dom"/>
</dbReference>
<organism evidence="15 16">
    <name type="scientific">Candidatus Coproplasma avicola</name>
    <dbReference type="NCBI Taxonomy" id="2840744"/>
    <lineage>
        <taxon>Bacteria</taxon>
        <taxon>Bacillati</taxon>
        <taxon>Bacillota</taxon>
        <taxon>Clostridia</taxon>
        <taxon>Eubacteriales</taxon>
        <taxon>Candidatus Coproplasma</taxon>
    </lineage>
</organism>
<dbReference type="InterPro" id="IPR020590">
    <property type="entry name" value="Guanylate_kinase_CS"/>
</dbReference>
<evidence type="ECO:0000256" key="13">
    <source>
        <dbReference type="HAMAP-Rule" id="MF_00328"/>
    </source>
</evidence>
<keyword evidence="6 13" id="KW-0963">Cytoplasm</keyword>
<evidence type="ECO:0000256" key="2">
    <source>
        <dbReference type="ARBA" id="ARBA00004496"/>
    </source>
</evidence>
<evidence type="ECO:0000313" key="15">
    <source>
        <dbReference type="EMBL" id="HIR67653.1"/>
    </source>
</evidence>
<evidence type="ECO:0000256" key="8">
    <source>
        <dbReference type="ARBA" id="ARBA00022741"/>
    </source>
</evidence>
<dbReference type="EMBL" id="DVHK01000131">
    <property type="protein sequence ID" value="HIR67653.1"/>
    <property type="molecule type" value="Genomic_DNA"/>
</dbReference>
<accession>A0A9D1E768</accession>
<dbReference type="PANTHER" id="PTHR23117">
    <property type="entry name" value="GUANYLATE KINASE-RELATED"/>
    <property type="match status" value="1"/>
</dbReference>
<dbReference type="AlphaFoldDB" id="A0A9D1E768"/>
<evidence type="ECO:0000256" key="3">
    <source>
        <dbReference type="ARBA" id="ARBA00005790"/>
    </source>
</evidence>
<comment type="caution">
    <text evidence="15">The sequence shown here is derived from an EMBL/GenBank/DDBJ whole genome shotgun (WGS) entry which is preliminary data.</text>
</comment>
<keyword evidence="9 13" id="KW-0418">Kinase</keyword>
<evidence type="ECO:0000313" key="16">
    <source>
        <dbReference type="Proteomes" id="UP000823913"/>
    </source>
</evidence>
<name>A0A9D1E768_9FIRM</name>
<evidence type="ECO:0000256" key="12">
    <source>
        <dbReference type="ARBA" id="ARBA00048594"/>
    </source>
</evidence>
<comment type="similarity">
    <text evidence="3 13">Belongs to the guanylate kinase family.</text>
</comment>
<comment type="function">
    <text evidence="1 13">Essential for recycling GMP and indirectly, cGMP.</text>
</comment>
<dbReference type="GO" id="GO:0004385">
    <property type="term" value="F:GMP kinase activity"/>
    <property type="evidence" value="ECO:0007669"/>
    <property type="project" value="UniProtKB-UniRule"/>
</dbReference>
<evidence type="ECO:0000256" key="10">
    <source>
        <dbReference type="ARBA" id="ARBA00022840"/>
    </source>
</evidence>
<dbReference type="EC" id="2.7.4.8" evidence="4 13"/>
<dbReference type="InterPro" id="IPR027417">
    <property type="entry name" value="P-loop_NTPase"/>
</dbReference>
<evidence type="ECO:0000256" key="11">
    <source>
        <dbReference type="ARBA" id="ARBA00030128"/>
    </source>
</evidence>
<dbReference type="FunFam" id="3.30.63.10:FF:000005">
    <property type="entry name" value="Guanylate kinase"/>
    <property type="match status" value="1"/>
</dbReference>
<dbReference type="PROSITE" id="PS50052">
    <property type="entry name" value="GUANYLATE_KINASE_2"/>
    <property type="match status" value="1"/>
</dbReference>
<evidence type="ECO:0000256" key="6">
    <source>
        <dbReference type="ARBA" id="ARBA00022490"/>
    </source>
</evidence>
<dbReference type="HAMAP" id="MF_00328">
    <property type="entry name" value="Guanylate_kinase"/>
    <property type="match status" value="1"/>
</dbReference>
<comment type="subcellular location">
    <subcellularLocation>
        <location evidence="2 13">Cytoplasm</location>
    </subcellularLocation>
</comment>
<proteinExistence type="inferred from homology"/>
<dbReference type="SUPFAM" id="SSF52540">
    <property type="entry name" value="P-loop containing nucleoside triphosphate hydrolases"/>
    <property type="match status" value="1"/>
</dbReference>
<dbReference type="PROSITE" id="PS00856">
    <property type="entry name" value="GUANYLATE_KINASE_1"/>
    <property type="match status" value="1"/>
</dbReference>
<evidence type="ECO:0000256" key="5">
    <source>
        <dbReference type="ARBA" id="ARBA00016296"/>
    </source>
</evidence>
<evidence type="ECO:0000259" key="14">
    <source>
        <dbReference type="PROSITE" id="PS50052"/>
    </source>
</evidence>
<dbReference type="PANTHER" id="PTHR23117:SF13">
    <property type="entry name" value="GUANYLATE KINASE"/>
    <property type="match status" value="1"/>
</dbReference>
<dbReference type="InterPro" id="IPR017665">
    <property type="entry name" value="Guanylate_kinase"/>
</dbReference>
<dbReference type="NCBIfam" id="TIGR03263">
    <property type="entry name" value="guanyl_kin"/>
    <property type="match status" value="1"/>
</dbReference>
<feature type="binding site" evidence="13">
    <location>
        <begin position="13"/>
        <end position="20"/>
    </location>
    <ligand>
        <name>ATP</name>
        <dbReference type="ChEBI" id="CHEBI:30616"/>
    </ligand>
</feature>
<dbReference type="SMART" id="SM00072">
    <property type="entry name" value="GuKc"/>
    <property type="match status" value="1"/>
</dbReference>
<dbReference type="Pfam" id="PF00625">
    <property type="entry name" value="Guanylate_kin"/>
    <property type="match status" value="1"/>
</dbReference>
<dbReference type="Proteomes" id="UP000823913">
    <property type="component" value="Unassembled WGS sequence"/>
</dbReference>
<dbReference type="Gene3D" id="3.30.63.10">
    <property type="entry name" value="Guanylate Kinase phosphate binding domain"/>
    <property type="match status" value="1"/>
</dbReference>
<reference evidence="15" key="2">
    <citation type="journal article" date="2021" name="PeerJ">
        <title>Extensive microbial diversity within the chicken gut microbiome revealed by metagenomics and culture.</title>
        <authorList>
            <person name="Gilroy R."/>
            <person name="Ravi A."/>
            <person name="Getino M."/>
            <person name="Pursley I."/>
            <person name="Horton D.L."/>
            <person name="Alikhan N.F."/>
            <person name="Baker D."/>
            <person name="Gharbi K."/>
            <person name="Hall N."/>
            <person name="Watson M."/>
            <person name="Adriaenssens E.M."/>
            <person name="Foster-Nyarko E."/>
            <person name="Jarju S."/>
            <person name="Secka A."/>
            <person name="Antonio M."/>
            <person name="Oren A."/>
            <person name="Chaudhuri R.R."/>
            <person name="La Ragione R."/>
            <person name="Hildebrand F."/>
            <person name="Pallen M.J."/>
        </authorList>
    </citation>
    <scope>NUCLEOTIDE SEQUENCE</scope>
    <source>
        <strain evidence="15">ChiW16-3235</strain>
    </source>
</reference>
<keyword evidence="10 13" id="KW-0067">ATP-binding</keyword>
<dbReference type="Gene3D" id="3.40.50.300">
    <property type="entry name" value="P-loop containing nucleotide triphosphate hydrolases"/>
    <property type="match status" value="2"/>
</dbReference>
<dbReference type="GO" id="GO:0005829">
    <property type="term" value="C:cytosol"/>
    <property type="evidence" value="ECO:0007669"/>
    <property type="project" value="TreeGrafter"/>
</dbReference>
<dbReference type="GO" id="GO:0005524">
    <property type="term" value="F:ATP binding"/>
    <property type="evidence" value="ECO:0007669"/>
    <property type="project" value="UniProtKB-UniRule"/>
</dbReference>
<keyword evidence="8 13" id="KW-0547">Nucleotide-binding</keyword>
<feature type="domain" description="Guanylate kinase-like" evidence="14">
    <location>
        <begin position="6"/>
        <end position="184"/>
    </location>
</feature>